<feature type="region of interest" description="Disordered" evidence="4">
    <location>
        <begin position="1"/>
        <end position="23"/>
    </location>
</feature>
<dbReference type="RefSeq" id="WP_344887057.1">
    <property type="nucleotide sequence ID" value="NZ_BAAAWD010000002.1"/>
</dbReference>
<dbReference type="Pfam" id="PF13649">
    <property type="entry name" value="Methyltransf_25"/>
    <property type="match status" value="1"/>
</dbReference>
<keyword evidence="2" id="KW-0808">Transferase</keyword>
<feature type="domain" description="Methyltransferase" evidence="5">
    <location>
        <begin position="58"/>
        <end position="153"/>
    </location>
</feature>
<keyword evidence="7" id="KW-1185">Reference proteome</keyword>
<dbReference type="GO" id="GO:0032259">
    <property type="term" value="P:methylation"/>
    <property type="evidence" value="ECO:0007669"/>
    <property type="project" value="UniProtKB-KW"/>
</dbReference>
<proteinExistence type="predicted"/>
<dbReference type="Gene3D" id="3.40.50.150">
    <property type="entry name" value="Vaccinia Virus protein VP39"/>
    <property type="match status" value="1"/>
</dbReference>
<dbReference type="GO" id="GO:0008168">
    <property type="term" value="F:methyltransferase activity"/>
    <property type="evidence" value="ECO:0007669"/>
    <property type="project" value="UniProtKB-KW"/>
</dbReference>
<gene>
    <name evidence="6" type="ORF">GCM10017559_02580</name>
</gene>
<feature type="compositionally biased region" description="Basic and acidic residues" evidence="4">
    <location>
        <begin position="1"/>
        <end position="10"/>
    </location>
</feature>
<keyword evidence="3" id="KW-0949">S-adenosyl-L-methionine</keyword>
<evidence type="ECO:0000259" key="5">
    <source>
        <dbReference type="Pfam" id="PF13649"/>
    </source>
</evidence>
<protein>
    <submittedName>
        <fullName evidence="6">Class I SAM-dependent methyltransferase</fullName>
    </submittedName>
</protein>
<accession>A0ABN3XPX4</accession>
<evidence type="ECO:0000256" key="1">
    <source>
        <dbReference type="ARBA" id="ARBA00022603"/>
    </source>
</evidence>
<evidence type="ECO:0000313" key="6">
    <source>
        <dbReference type="EMBL" id="GAA2986432.1"/>
    </source>
</evidence>
<evidence type="ECO:0000256" key="3">
    <source>
        <dbReference type="ARBA" id="ARBA00022691"/>
    </source>
</evidence>
<comment type="caution">
    <text evidence="6">The sequence shown here is derived from an EMBL/GenBank/DDBJ whole genome shotgun (WGS) entry which is preliminary data.</text>
</comment>
<feature type="region of interest" description="Disordered" evidence="4">
    <location>
        <begin position="200"/>
        <end position="226"/>
    </location>
</feature>
<sequence>MTHDTHDTHGAHGTHGTGTASEEEFWDGRYGESERIWSGDPNAALVREVSGLEPGSALDLGCGEGGDAIWLARQGWRVTAVDISGVALERAARHAAATAGDVAGRIDWRRHDLAASFPEGTFDLVSAQFLHSPGDMPRERILRAAASAVAPGGVLLIVGHAGPPPWEESGPHRSLPTPREVLDSLELPGGEWEVLVSEEHPRTQIGPDGRPHVRTDNTLKLRRLTG</sequence>
<dbReference type="EMBL" id="BAAAWD010000002">
    <property type="protein sequence ID" value="GAA2986432.1"/>
    <property type="molecule type" value="Genomic_DNA"/>
</dbReference>
<feature type="compositionally biased region" description="Basic and acidic residues" evidence="4">
    <location>
        <begin position="209"/>
        <end position="219"/>
    </location>
</feature>
<dbReference type="InterPro" id="IPR041698">
    <property type="entry name" value="Methyltransf_25"/>
</dbReference>
<name>A0ABN3XPX4_9ACTN</name>
<evidence type="ECO:0000256" key="2">
    <source>
        <dbReference type="ARBA" id="ARBA00022679"/>
    </source>
</evidence>
<keyword evidence="1 6" id="KW-0489">Methyltransferase</keyword>
<dbReference type="Proteomes" id="UP001499930">
    <property type="component" value="Unassembled WGS sequence"/>
</dbReference>
<organism evidence="6 7">
    <name type="scientific">Streptosporangium longisporum</name>
    <dbReference type="NCBI Taxonomy" id="46187"/>
    <lineage>
        <taxon>Bacteria</taxon>
        <taxon>Bacillati</taxon>
        <taxon>Actinomycetota</taxon>
        <taxon>Actinomycetes</taxon>
        <taxon>Streptosporangiales</taxon>
        <taxon>Streptosporangiaceae</taxon>
        <taxon>Streptosporangium</taxon>
    </lineage>
</organism>
<dbReference type="PANTHER" id="PTHR43464">
    <property type="entry name" value="METHYLTRANSFERASE"/>
    <property type="match status" value="1"/>
</dbReference>
<dbReference type="PANTHER" id="PTHR43464:SF19">
    <property type="entry name" value="UBIQUINONE BIOSYNTHESIS O-METHYLTRANSFERASE, MITOCHONDRIAL"/>
    <property type="match status" value="1"/>
</dbReference>
<reference evidence="6 7" key="1">
    <citation type="journal article" date="2019" name="Int. J. Syst. Evol. Microbiol.">
        <title>The Global Catalogue of Microorganisms (GCM) 10K type strain sequencing project: providing services to taxonomists for standard genome sequencing and annotation.</title>
        <authorList>
            <consortium name="The Broad Institute Genomics Platform"/>
            <consortium name="The Broad Institute Genome Sequencing Center for Infectious Disease"/>
            <person name="Wu L."/>
            <person name="Ma J."/>
        </authorList>
    </citation>
    <scope>NUCLEOTIDE SEQUENCE [LARGE SCALE GENOMIC DNA]</scope>
    <source>
        <strain evidence="6 7">JCM 3106</strain>
    </source>
</reference>
<dbReference type="CDD" id="cd02440">
    <property type="entry name" value="AdoMet_MTases"/>
    <property type="match status" value="1"/>
</dbReference>
<evidence type="ECO:0000256" key="4">
    <source>
        <dbReference type="SAM" id="MobiDB-lite"/>
    </source>
</evidence>
<dbReference type="InterPro" id="IPR029063">
    <property type="entry name" value="SAM-dependent_MTases_sf"/>
</dbReference>
<dbReference type="SUPFAM" id="SSF53335">
    <property type="entry name" value="S-adenosyl-L-methionine-dependent methyltransferases"/>
    <property type="match status" value="1"/>
</dbReference>
<evidence type="ECO:0000313" key="7">
    <source>
        <dbReference type="Proteomes" id="UP001499930"/>
    </source>
</evidence>